<dbReference type="Gene3D" id="2.40.10.500">
    <property type="match status" value="1"/>
</dbReference>
<evidence type="ECO:0000313" key="3">
    <source>
        <dbReference type="Proteomes" id="UP000219522"/>
    </source>
</evidence>
<name>A0A7Z7I257_9BURK</name>
<dbReference type="EMBL" id="OCSU01000001">
    <property type="protein sequence ID" value="SOE51740.1"/>
    <property type="molecule type" value="Genomic_DNA"/>
</dbReference>
<protein>
    <submittedName>
        <fullName evidence="2">NHL repeat-containing protein</fullName>
    </submittedName>
</protein>
<dbReference type="Proteomes" id="UP000219522">
    <property type="component" value="Unassembled WGS sequence"/>
</dbReference>
<gene>
    <name evidence="2" type="ORF">SAMN05446927_0490</name>
</gene>
<keyword evidence="3" id="KW-1185">Reference proteome</keyword>
<reference evidence="2 3" key="1">
    <citation type="submission" date="2017-09" db="EMBL/GenBank/DDBJ databases">
        <authorList>
            <person name="Varghese N."/>
            <person name="Submissions S."/>
        </authorList>
    </citation>
    <scope>NUCLEOTIDE SEQUENCE [LARGE SCALE GENOMIC DNA]</scope>
    <source>
        <strain evidence="2 3">OK806</strain>
    </source>
</reference>
<comment type="caution">
    <text evidence="2">The sequence shown here is derived from an EMBL/GenBank/DDBJ whole genome shotgun (WGS) entry which is preliminary data.</text>
</comment>
<dbReference type="Pfam" id="PF01724">
    <property type="entry name" value="DUF29"/>
    <property type="match status" value="1"/>
</dbReference>
<dbReference type="Gene3D" id="1.20.1220.20">
    <property type="entry name" value="Uncharcterised protein PF01724"/>
    <property type="match status" value="1"/>
</dbReference>
<evidence type="ECO:0000313" key="2">
    <source>
        <dbReference type="EMBL" id="SOE51740.1"/>
    </source>
</evidence>
<keyword evidence="1" id="KW-0677">Repeat</keyword>
<evidence type="ECO:0000256" key="1">
    <source>
        <dbReference type="ARBA" id="ARBA00022737"/>
    </source>
</evidence>
<dbReference type="InterPro" id="IPR001258">
    <property type="entry name" value="NHL_repeat"/>
</dbReference>
<accession>A0A7Z7I257</accession>
<dbReference type="InterPro" id="IPR002636">
    <property type="entry name" value="DUF29"/>
</dbReference>
<dbReference type="AlphaFoldDB" id="A0A7Z7I257"/>
<dbReference type="PANTHER" id="PTHR34235">
    <property type="entry name" value="SLR1203 PROTEIN-RELATED"/>
    <property type="match status" value="1"/>
</dbReference>
<proteinExistence type="predicted"/>
<sequence length="183" mass="20911">MVPLGIAADDAGNVYVADTNNYTVRKTFRVIIRERNKPEAQMSKTSEIYEQDLVLWTEEQGKLLREGKLDEADIENLAEEIESMGRTERARLCSHTQRLLEYLLKWFYLPERRFPSGYAAIVEERTMIEVVLGCSPSLGDRLPQIMSLAYPDARRLAAIEVSPLPDECPWTFEEAMTLPIEGV</sequence>
<dbReference type="Pfam" id="PF01436">
    <property type="entry name" value="NHL"/>
    <property type="match status" value="1"/>
</dbReference>
<organism evidence="2 3">
    <name type="scientific">Caballeronia arationis</name>
    <dbReference type="NCBI Taxonomy" id="1777142"/>
    <lineage>
        <taxon>Bacteria</taxon>
        <taxon>Pseudomonadati</taxon>
        <taxon>Pseudomonadota</taxon>
        <taxon>Betaproteobacteria</taxon>
        <taxon>Burkholderiales</taxon>
        <taxon>Burkholderiaceae</taxon>
        <taxon>Caballeronia</taxon>
    </lineage>
</organism>